<dbReference type="EMBL" id="KK112182">
    <property type="protein sequence ID" value="KFM56984.1"/>
    <property type="molecule type" value="Genomic_DNA"/>
</dbReference>
<reference evidence="2 3" key="1">
    <citation type="submission" date="2013-11" db="EMBL/GenBank/DDBJ databases">
        <title>Genome sequencing of Stegodyphus mimosarum.</title>
        <authorList>
            <person name="Bechsgaard J."/>
        </authorList>
    </citation>
    <scope>NUCLEOTIDE SEQUENCE [LARGE SCALE GENOMIC DNA]</scope>
</reference>
<evidence type="ECO:0000313" key="2">
    <source>
        <dbReference type="EMBL" id="KFM56984.1"/>
    </source>
</evidence>
<feature type="non-terminal residue" evidence="2">
    <location>
        <position position="77"/>
    </location>
</feature>
<keyword evidence="1" id="KW-0812">Transmembrane</keyword>
<evidence type="ECO:0000256" key="1">
    <source>
        <dbReference type="SAM" id="Phobius"/>
    </source>
</evidence>
<keyword evidence="1" id="KW-1133">Transmembrane helix</keyword>
<evidence type="ECO:0000313" key="3">
    <source>
        <dbReference type="Proteomes" id="UP000054359"/>
    </source>
</evidence>
<protein>
    <submittedName>
        <fullName evidence="2">Uncharacterized protein</fullName>
    </submittedName>
</protein>
<name>A0A087SVU5_STEMI</name>
<accession>A0A087SVU5</accession>
<feature type="transmembrane region" description="Helical" evidence="1">
    <location>
        <begin position="49"/>
        <end position="75"/>
    </location>
</feature>
<organism evidence="2 3">
    <name type="scientific">Stegodyphus mimosarum</name>
    <name type="common">African social velvet spider</name>
    <dbReference type="NCBI Taxonomy" id="407821"/>
    <lineage>
        <taxon>Eukaryota</taxon>
        <taxon>Metazoa</taxon>
        <taxon>Ecdysozoa</taxon>
        <taxon>Arthropoda</taxon>
        <taxon>Chelicerata</taxon>
        <taxon>Arachnida</taxon>
        <taxon>Araneae</taxon>
        <taxon>Araneomorphae</taxon>
        <taxon>Entelegynae</taxon>
        <taxon>Eresoidea</taxon>
        <taxon>Eresidae</taxon>
        <taxon>Stegodyphus</taxon>
    </lineage>
</organism>
<proteinExistence type="predicted"/>
<gene>
    <name evidence="2" type="ORF">X975_02510</name>
</gene>
<dbReference type="AlphaFoldDB" id="A0A087SVU5"/>
<sequence>MEVVQVILSAVYFAQVKQSSILLLLAHYQHKFKRMHLLKLLNWREIKYCCLLAQIQCFYNMDLILLFHYILLLLISK</sequence>
<keyword evidence="1" id="KW-0472">Membrane</keyword>
<feature type="transmembrane region" description="Helical" evidence="1">
    <location>
        <begin position="6"/>
        <end position="28"/>
    </location>
</feature>
<keyword evidence="3" id="KW-1185">Reference proteome</keyword>
<dbReference type="Proteomes" id="UP000054359">
    <property type="component" value="Unassembled WGS sequence"/>
</dbReference>